<evidence type="ECO:0000256" key="1">
    <source>
        <dbReference type="SAM" id="MobiDB-lite"/>
    </source>
</evidence>
<evidence type="ECO:0000313" key="3">
    <source>
        <dbReference type="EnsemblFungi" id="PTTG_12074-t43_1-p1"/>
    </source>
</evidence>
<accession>A0A180GVD9</accession>
<dbReference type="EnsemblFungi" id="PTTG_12074-t43_1">
    <property type="protein sequence ID" value="PTTG_12074-t43_1-p1"/>
    <property type="gene ID" value="PTTG_12074"/>
</dbReference>
<keyword evidence="4" id="KW-1185">Reference proteome</keyword>
<dbReference type="PANTHER" id="PTHR33069:SF3">
    <property type="entry name" value="DYNEIN HEAVY CHAIN TAIL DOMAIN-CONTAINING PROTEIN"/>
    <property type="match status" value="1"/>
</dbReference>
<evidence type="ECO:0000313" key="4">
    <source>
        <dbReference type="Proteomes" id="UP000005240"/>
    </source>
</evidence>
<reference evidence="3 4" key="3">
    <citation type="journal article" date="2017" name="G3 (Bethesda)">
        <title>Comparative analysis highlights variable genome content of wheat rusts and divergence of the mating loci.</title>
        <authorList>
            <person name="Cuomo C.A."/>
            <person name="Bakkeren G."/>
            <person name="Khalil H.B."/>
            <person name="Panwar V."/>
            <person name="Joly D."/>
            <person name="Linning R."/>
            <person name="Sakthikumar S."/>
            <person name="Song X."/>
            <person name="Adiconis X."/>
            <person name="Fan L."/>
            <person name="Goldberg J.M."/>
            <person name="Levin J.Z."/>
            <person name="Young S."/>
            <person name="Zeng Q."/>
            <person name="Anikster Y."/>
            <person name="Bruce M."/>
            <person name="Wang M."/>
            <person name="Yin C."/>
            <person name="McCallum B."/>
            <person name="Szabo L.J."/>
            <person name="Hulbert S."/>
            <person name="Chen X."/>
            <person name="Fellers J.P."/>
        </authorList>
    </citation>
    <scope>NUCLEOTIDE SEQUENCE</scope>
    <source>
        <strain evidence="4">Isolate 1-1 / race 1 (BBBD)</strain>
        <strain evidence="3">isolate 1-1 / race 1 (BBBD)</strain>
    </source>
</reference>
<organism evidence="2">
    <name type="scientific">Puccinia triticina (isolate 1-1 / race 1 (BBBD))</name>
    <name type="common">Brown leaf rust fungus</name>
    <dbReference type="NCBI Taxonomy" id="630390"/>
    <lineage>
        <taxon>Eukaryota</taxon>
        <taxon>Fungi</taxon>
        <taxon>Dikarya</taxon>
        <taxon>Basidiomycota</taxon>
        <taxon>Pucciniomycotina</taxon>
        <taxon>Pucciniomycetes</taxon>
        <taxon>Pucciniales</taxon>
        <taxon>Pucciniaceae</taxon>
        <taxon>Puccinia</taxon>
    </lineage>
</organism>
<dbReference type="PANTHER" id="PTHR33069">
    <property type="entry name" value="CHROMOSOME 7, WHOLE GENOME SHOTGUN SEQUENCE-RELATED"/>
    <property type="match status" value="1"/>
</dbReference>
<name>A0A180GVD9_PUCT1</name>
<feature type="region of interest" description="Disordered" evidence="1">
    <location>
        <begin position="257"/>
        <end position="327"/>
    </location>
</feature>
<reference evidence="3" key="4">
    <citation type="submission" date="2025-05" db="UniProtKB">
        <authorList>
            <consortium name="EnsemblFungi"/>
        </authorList>
    </citation>
    <scope>IDENTIFICATION</scope>
    <source>
        <strain evidence="3">isolate 1-1 / race 1 (BBBD)</strain>
    </source>
</reference>
<dbReference type="EMBL" id="ADAS02000017">
    <property type="protein sequence ID" value="OAV96787.1"/>
    <property type="molecule type" value="Genomic_DNA"/>
</dbReference>
<gene>
    <name evidence="2" type="ORF">PTTG_12074</name>
</gene>
<dbReference type="VEuPathDB" id="FungiDB:PTTG_12074"/>
<dbReference type="Proteomes" id="UP000005240">
    <property type="component" value="Unassembled WGS sequence"/>
</dbReference>
<protein>
    <submittedName>
        <fullName evidence="2 3">Uncharacterized protein</fullName>
    </submittedName>
</protein>
<reference evidence="2" key="2">
    <citation type="submission" date="2016-05" db="EMBL/GenBank/DDBJ databases">
        <title>Comparative analysis highlights variable genome content of wheat rusts and divergence of the mating loci.</title>
        <authorList>
            <person name="Cuomo C.A."/>
            <person name="Bakkeren G."/>
            <person name="Szabo L."/>
            <person name="Khalil H."/>
            <person name="Joly D."/>
            <person name="Goldberg J."/>
            <person name="Young S."/>
            <person name="Zeng Q."/>
            <person name="Fellers J."/>
        </authorList>
    </citation>
    <scope>NUCLEOTIDE SEQUENCE [LARGE SCALE GENOMIC DNA]</scope>
    <source>
        <strain evidence="2">1-1 BBBD Race 1</strain>
    </source>
</reference>
<reference evidence="2" key="1">
    <citation type="submission" date="2009-11" db="EMBL/GenBank/DDBJ databases">
        <authorList>
            <consortium name="The Broad Institute Genome Sequencing Platform"/>
            <person name="Ward D."/>
            <person name="Feldgarden M."/>
            <person name="Earl A."/>
            <person name="Young S.K."/>
            <person name="Zeng Q."/>
            <person name="Koehrsen M."/>
            <person name="Alvarado L."/>
            <person name="Berlin A."/>
            <person name="Bochicchio J."/>
            <person name="Borenstein D."/>
            <person name="Chapman S.B."/>
            <person name="Chen Z."/>
            <person name="Engels R."/>
            <person name="Freedman E."/>
            <person name="Gellesch M."/>
            <person name="Goldberg J."/>
            <person name="Griggs A."/>
            <person name="Gujja S."/>
            <person name="Heilman E."/>
            <person name="Heiman D."/>
            <person name="Hepburn T."/>
            <person name="Howarth C."/>
            <person name="Jen D."/>
            <person name="Larson L."/>
            <person name="Lewis B."/>
            <person name="Mehta T."/>
            <person name="Park D."/>
            <person name="Pearson M."/>
            <person name="Roberts A."/>
            <person name="Saif S."/>
            <person name="Shea T."/>
            <person name="Shenoy N."/>
            <person name="Sisk P."/>
            <person name="Stolte C."/>
            <person name="Sykes S."/>
            <person name="Thomson T."/>
            <person name="Walk T."/>
            <person name="White J."/>
            <person name="Yandava C."/>
            <person name="Izard J."/>
            <person name="Baranova O.V."/>
            <person name="Blanton J.M."/>
            <person name="Tanner A.C."/>
            <person name="Dewhirst F.E."/>
            <person name="Haas B."/>
            <person name="Nusbaum C."/>
            <person name="Birren B."/>
        </authorList>
    </citation>
    <scope>NUCLEOTIDE SEQUENCE [LARGE SCALE GENOMIC DNA]</scope>
    <source>
        <strain evidence="2">1-1 BBBD Race 1</strain>
    </source>
</reference>
<sequence length="484" mass="55114">MLTYRHVLSDRRTILDDEANPCPILEALVSLAEASSDVTIYLDHHRPGKERLVALPTDELDTLKDLLRQMETCLLPSLKQQLSDLAESLDLNSVHGSGPTGLDTLEIISQLRHTLEAIDAARDSIGRIAENRLKDVGEYDRDYGDLKLYRSCHLRRKLDELMSDYVWELLDYIGQLSLSRSKITQIDSYGFPIYLIKEWAEKCSTRSSDAIDHIIKSFKQSDFCTLQDSWRKPANDLNLTLADLSRLLGLIDRLEQEDSAKDEDPSDSNSSSHAPEHSQDQENSSDSEQTTAESWNEDENISSDSNSTIENEDDRQSDASLSTDSRRQTTFTRHPLMILAKSIIPLAKLIRIFINKLSSPPTNKPQFTIGTKMSSAEMNSVYLEIRCLYRDITALLRTLFGMFHDDAPINHIKDVEDLREQVRKKFDSSLILLCFYLVPLNPDVDSPPAGNHSKSWFLTLKQQFLLADHNFGIAIFNFKRDFPM</sequence>
<dbReference type="AlphaFoldDB" id="A0A180GVD9"/>
<evidence type="ECO:0000313" key="2">
    <source>
        <dbReference type="EMBL" id="OAV96787.1"/>
    </source>
</evidence>
<proteinExistence type="predicted"/>
<feature type="compositionally biased region" description="Polar residues" evidence="1">
    <location>
        <begin position="318"/>
        <end position="327"/>
    </location>
</feature>